<feature type="region of interest" description="Disordered" evidence="7">
    <location>
        <begin position="257"/>
        <end position="277"/>
    </location>
</feature>
<dbReference type="HOGENOM" id="CLU_000837_25_4_1"/>
<protein>
    <recommendedName>
        <fullName evidence="14">AAA+ ATPase domain-containing protein</fullName>
    </recommendedName>
</protein>
<dbReference type="Gene3D" id="3.40.50.300">
    <property type="entry name" value="P-loop containing nucleotide triphosphate hydrolases"/>
    <property type="match status" value="1"/>
</dbReference>
<dbReference type="CDD" id="cd14798">
    <property type="entry name" value="RX-CC_like"/>
    <property type="match status" value="1"/>
</dbReference>
<dbReference type="InterPro" id="IPR041118">
    <property type="entry name" value="Rx_N"/>
</dbReference>
<dbReference type="STRING" id="4537.A0A0E0KMZ0"/>
<evidence type="ECO:0000313" key="12">
    <source>
        <dbReference type="EnsemblPlants" id="OPUNC04G03130.1"/>
    </source>
</evidence>
<evidence type="ECO:0000256" key="3">
    <source>
        <dbReference type="ARBA" id="ARBA00022737"/>
    </source>
</evidence>
<dbReference type="Gramene" id="OPUNC04G03130.1">
    <property type="protein sequence ID" value="OPUNC04G03130.1"/>
    <property type="gene ID" value="OPUNC04G03130"/>
</dbReference>
<dbReference type="Pfam" id="PF18052">
    <property type="entry name" value="Rx_N"/>
    <property type="match status" value="1"/>
</dbReference>
<evidence type="ECO:0000256" key="6">
    <source>
        <dbReference type="ARBA" id="ARBA00023054"/>
    </source>
</evidence>
<evidence type="ECO:0000256" key="1">
    <source>
        <dbReference type="ARBA" id="ARBA00008894"/>
    </source>
</evidence>
<evidence type="ECO:0000256" key="5">
    <source>
        <dbReference type="ARBA" id="ARBA00022821"/>
    </source>
</evidence>
<dbReference type="InterPro" id="IPR058922">
    <property type="entry name" value="WHD_DRP"/>
</dbReference>
<dbReference type="GO" id="GO:0009626">
    <property type="term" value="P:plant-type hypersensitive response"/>
    <property type="evidence" value="ECO:0007669"/>
    <property type="project" value="UniProtKB-ARBA"/>
</dbReference>
<keyword evidence="5" id="KW-0611">Plant defense</keyword>
<keyword evidence="4" id="KW-0547">Nucleotide-binding</keyword>
<keyword evidence="6" id="KW-0175">Coiled coil</keyword>
<dbReference type="GO" id="GO:0002758">
    <property type="term" value="P:innate immune response-activating signaling pathway"/>
    <property type="evidence" value="ECO:0007669"/>
    <property type="project" value="UniProtKB-ARBA"/>
</dbReference>
<dbReference type="SUPFAM" id="SSF52058">
    <property type="entry name" value="L domain-like"/>
    <property type="match status" value="1"/>
</dbReference>
<reference evidence="12" key="2">
    <citation type="submission" date="2018-05" db="EMBL/GenBank/DDBJ databases">
        <title>OpunRS2 (Oryza punctata Reference Sequence Version 2).</title>
        <authorList>
            <person name="Zhang J."/>
            <person name="Kudrna D."/>
            <person name="Lee S."/>
            <person name="Talag J."/>
            <person name="Welchert J."/>
            <person name="Wing R.A."/>
        </authorList>
    </citation>
    <scope>NUCLEOTIDE SEQUENCE [LARGE SCALE GENOMIC DNA]</scope>
</reference>
<dbReference type="PRINTS" id="PR00364">
    <property type="entry name" value="DISEASERSIST"/>
</dbReference>
<dbReference type="Gene3D" id="1.10.8.430">
    <property type="entry name" value="Helical domain of apoptotic protease-activating factors"/>
    <property type="match status" value="1"/>
</dbReference>
<accession>A0A0E0KMZ0</accession>
<dbReference type="PANTHER" id="PTHR23155">
    <property type="entry name" value="DISEASE RESISTANCE PROTEIN RP"/>
    <property type="match status" value="1"/>
</dbReference>
<evidence type="ECO:0000313" key="13">
    <source>
        <dbReference type="Proteomes" id="UP000026962"/>
    </source>
</evidence>
<comment type="similarity">
    <text evidence="1">Belongs to the disease resistance NB-LRR family.</text>
</comment>
<evidence type="ECO:0000259" key="8">
    <source>
        <dbReference type="Pfam" id="PF00931"/>
    </source>
</evidence>
<dbReference type="OMA" id="ELEMLHM"/>
<dbReference type="InterPro" id="IPR027417">
    <property type="entry name" value="P-loop_NTPase"/>
</dbReference>
<evidence type="ECO:0000259" key="9">
    <source>
        <dbReference type="Pfam" id="PF18052"/>
    </source>
</evidence>
<feature type="domain" description="Disease resistance R13L4/SHOC-2-like LRR" evidence="11">
    <location>
        <begin position="574"/>
        <end position="944"/>
    </location>
</feature>
<proteinExistence type="inferred from homology"/>
<reference evidence="12" key="1">
    <citation type="submission" date="2015-04" db="UniProtKB">
        <authorList>
            <consortium name="EnsemblPlants"/>
        </authorList>
    </citation>
    <scope>IDENTIFICATION</scope>
</reference>
<dbReference type="Pfam" id="PF23598">
    <property type="entry name" value="LRR_14"/>
    <property type="match status" value="1"/>
</dbReference>
<keyword evidence="13" id="KW-1185">Reference proteome</keyword>
<evidence type="ECO:0000259" key="10">
    <source>
        <dbReference type="Pfam" id="PF23559"/>
    </source>
</evidence>
<evidence type="ECO:0000259" key="11">
    <source>
        <dbReference type="Pfam" id="PF23598"/>
    </source>
</evidence>
<dbReference type="Gene3D" id="1.20.5.4130">
    <property type="match status" value="1"/>
</dbReference>
<keyword evidence="3" id="KW-0677">Repeat</keyword>
<dbReference type="Pfam" id="PF23559">
    <property type="entry name" value="WHD_DRP"/>
    <property type="match status" value="1"/>
</dbReference>
<dbReference type="eggNOG" id="KOG4658">
    <property type="taxonomic scope" value="Eukaryota"/>
</dbReference>
<feature type="domain" description="NB-ARC" evidence="8">
    <location>
        <begin position="197"/>
        <end position="365"/>
    </location>
</feature>
<evidence type="ECO:0008006" key="14">
    <source>
        <dbReference type="Google" id="ProtNLM"/>
    </source>
</evidence>
<dbReference type="Pfam" id="PF00931">
    <property type="entry name" value="NB-ARC"/>
    <property type="match status" value="1"/>
</dbReference>
<dbReference type="InterPro" id="IPR042197">
    <property type="entry name" value="Apaf_helical"/>
</dbReference>
<dbReference type="InterPro" id="IPR032675">
    <property type="entry name" value="LRR_dom_sf"/>
</dbReference>
<dbReference type="InterPro" id="IPR038005">
    <property type="entry name" value="RX-like_CC"/>
</dbReference>
<feature type="domain" description="Disease resistance protein winged helix" evidence="10">
    <location>
        <begin position="453"/>
        <end position="522"/>
    </location>
</feature>
<dbReference type="InterPro" id="IPR044974">
    <property type="entry name" value="Disease_R_plants"/>
</dbReference>
<dbReference type="SUPFAM" id="SSF52540">
    <property type="entry name" value="P-loop containing nucleoside triphosphate hydrolases"/>
    <property type="match status" value="1"/>
</dbReference>
<evidence type="ECO:0000256" key="4">
    <source>
        <dbReference type="ARBA" id="ARBA00022741"/>
    </source>
</evidence>
<dbReference type="GO" id="GO:0042742">
    <property type="term" value="P:defense response to bacterium"/>
    <property type="evidence" value="ECO:0007669"/>
    <property type="project" value="UniProtKB-ARBA"/>
</dbReference>
<dbReference type="Gene3D" id="3.80.10.10">
    <property type="entry name" value="Ribonuclease Inhibitor"/>
    <property type="match status" value="1"/>
</dbReference>
<dbReference type="GO" id="GO:0043531">
    <property type="term" value="F:ADP binding"/>
    <property type="evidence" value="ECO:0007669"/>
    <property type="project" value="InterPro"/>
</dbReference>
<sequence length="955" mass="108440">MELAVGASASTMKSLLSKLGGLLGQEYNLIRGVRGDIQYINDELASMQAFLINLGSGDKEHDAQIKDWMKQIRDIAYDIEDCVDDFAHRLPKDPGGDVRCSFIKTVIQDVLTWYPRRDIAAKIVELKNRAEQVGARRTRYGVPDPQPAENTGGDADEAAYLAADNQVAARQIVGVKEPVGMADAKKKLEPWIKDSTKKGRSVLSIVGFGGVGKTTVAMDLYRKFGGQFEHRASVNVSQKFEIESILKDILNQVKPQVAAQKGDRGRRRTKTDPGENNKIREELRQHLKGKRYLLVIDDVWSASAWEEIRNCLPSDEARSIIIVTTRFQAVASICIRDKNDLLHKVEHLHDKESKILLEESVSESKHSTDDKGPITPTENILKLCNGLPLVIVTLAGLVACRRDKFDKQWEDISKFLPQQLVNCHTPEGVKKILNYCYNELPGDLRTCSLYLSVFPKAHKISRKRLTRRWIAEGFVSEKHGQSIEELAESYFNQLIKRKIIRPVEHNNNGKVKACQVHDMVLEYIIAKSSEENFITVVGGHWLMPTPRNKVRRLSLHSTDLKHVKETTSRINLSHLRSLTVFGNLSQLASLSFKYGILQVLDLQDCKGFKKHHVKAIFKMFFLKYLNLRRTDVKYIPKKIGKLKYLETLDIRETDVRDLPDAIVQLEKMTEILGGNKHTQEALKLPKEIEKKPMKSLQTLSGIEIVPELTAVPDLHEYTGLKKLAIYKLNIKEKDANFRTFLSSIEYLGGCSLETLVIHDEASDFLNSLDSMTSPPKYLSELELHGMLMKVPQWISYLGDLRVLTLSMSVLRTDTLLLLGQLRSLFSLTFSFNTRDQIPYLEEILYKNKSDSNGEIVIPDSGFKNLKLLRFYTPVLPLLIFSEEAMSELEMLHMRFKVLEGIFGMETLVKLQEVHLGVNDKAGKFTKSVIADLAKAARKYANKPRVIVDEYYDEHK</sequence>
<dbReference type="FunFam" id="1.10.10.10:FF:000322">
    <property type="entry name" value="Probable disease resistance protein At1g63360"/>
    <property type="match status" value="1"/>
</dbReference>
<organism evidence="12">
    <name type="scientific">Oryza punctata</name>
    <name type="common">Red rice</name>
    <dbReference type="NCBI Taxonomy" id="4537"/>
    <lineage>
        <taxon>Eukaryota</taxon>
        <taxon>Viridiplantae</taxon>
        <taxon>Streptophyta</taxon>
        <taxon>Embryophyta</taxon>
        <taxon>Tracheophyta</taxon>
        <taxon>Spermatophyta</taxon>
        <taxon>Magnoliopsida</taxon>
        <taxon>Liliopsida</taxon>
        <taxon>Poales</taxon>
        <taxon>Poaceae</taxon>
        <taxon>BOP clade</taxon>
        <taxon>Oryzoideae</taxon>
        <taxon>Oryzeae</taxon>
        <taxon>Oryzinae</taxon>
        <taxon>Oryza</taxon>
    </lineage>
</organism>
<name>A0A0E0KMZ0_ORYPU</name>
<dbReference type="AlphaFoldDB" id="A0A0E0KMZ0"/>
<dbReference type="InterPro" id="IPR036388">
    <property type="entry name" value="WH-like_DNA-bd_sf"/>
</dbReference>
<dbReference type="PANTHER" id="PTHR23155:SF1013">
    <property type="entry name" value="DISEASE RESISTANCE PROTEIN PIK6-NP"/>
    <property type="match status" value="1"/>
</dbReference>
<evidence type="ECO:0000256" key="7">
    <source>
        <dbReference type="SAM" id="MobiDB-lite"/>
    </source>
</evidence>
<dbReference type="Gene3D" id="1.10.10.10">
    <property type="entry name" value="Winged helix-like DNA-binding domain superfamily/Winged helix DNA-binding domain"/>
    <property type="match status" value="1"/>
</dbReference>
<dbReference type="InterPro" id="IPR002182">
    <property type="entry name" value="NB-ARC"/>
</dbReference>
<dbReference type="InterPro" id="IPR055414">
    <property type="entry name" value="LRR_R13L4/SHOC2-like"/>
</dbReference>
<evidence type="ECO:0000256" key="2">
    <source>
        <dbReference type="ARBA" id="ARBA00022614"/>
    </source>
</evidence>
<dbReference type="Proteomes" id="UP000026962">
    <property type="component" value="Chromosome 4"/>
</dbReference>
<dbReference type="EnsemblPlants" id="OPUNC04G03130.1">
    <property type="protein sequence ID" value="OPUNC04G03130.1"/>
    <property type="gene ID" value="OPUNC04G03130"/>
</dbReference>
<feature type="domain" description="Disease resistance N-terminal" evidence="9">
    <location>
        <begin position="12"/>
        <end position="93"/>
    </location>
</feature>
<keyword evidence="2" id="KW-0433">Leucine-rich repeat</keyword>